<dbReference type="Proteomes" id="UP000077266">
    <property type="component" value="Unassembled WGS sequence"/>
</dbReference>
<proteinExistence type="predicted"/>
<evidence type="ECO:0000256" key="1">
    <source>
        <dbReference type="SAM" id="Phobius"/>
    </source>
</evidence>
<name>A0A165MV73_EXIGL</name>
<feature type="transmembrane region" description="Helical" evidence="1">
    <location>
        <begin position="137"/>
        <end position="158"/>
    </location>
</feature>
<protein>
    <submittedName>
        <fullName evidence="2">Uncharacterized protein</fullName>
    </submittedName>
</protein>
<evidence type="ECO:0000313" key="2">
    <source>
        <dbReference type="EMBL" id="KZV99810.1"/>
    </source>
</evidence>
<dbReference type="InParanoid" id="A0A165MV73"/>
<evidence type="ECO:0000313" key="3">
    <source>
        <dbReference type="Proteomes" id="UP000077266"/>
    </source>
</evidence>
<keyword evidence="1" id="KW-0812">Transmembrane</keyword>
<keyword evidence="1" id="KW-1133">Transmembrane helix</keyword>
<dbReference type="EMBL" id="KV425906">
    <property type="protein sequence ID" value="KZV99810.1"/>
    <property type="molecule type" value="Genomic_DNA"/>
</dbReference>
<keyword evidence="1" id="KW-0472">Membrane</keyword>
<accession>A0A165MV73</accession>
<keyword evidence="3" id="KW-1185">Reference proteome</keyword>
<gene>
    <name evidence="2" type="ORF">EXIGLDRAFT_762273</name>
</gene>
<reference evidence="2 3" key="1">
    <citation type="journal article" date="2016" name="Mol. Biol. Evol.">
        <title>Comparative Genomics of Early-Diverging Mushroom-Forming Fungi Provides Insights into the Origins of Lignocellulose Decay Capabilities.</title>
        <authorList>
            <person name="Nagy L.G."/>
            <person name="Riley R."/>
            <person name="Tritt A."/>
            <person name="Adam C."/>
            <person name="Daum C."/>
            <person name="Floudas D."/>
            <person name="Sun H."/>
            <person name="Yadav J.S."/>
            <person name="Pangilinan J."/>
            <person name="Larsson K.H."/>
            <person name="Matsuura K."/>
            <person name="Barry K."/>
            <person name="Labutti K."/>
            <person name="Kuo R."/>
            <person name="Ohm R.A."/>
            <person name="Bhattacharya S.S."/>
            <person name="Shirouzu T."/>
            <person name="Yoshinaga Y."/>
            <person name="Martin F.M."/>
            <person name="Grigoriev I.V."/>
            <person name="Hibbett D.S."/>
        </authorList>
    </citation>
    <scope>NUCLEOTIDE SEQUENCE [LARGE SCALE GENOMIC DNA]</scope>
    <source>
        <strain evidence="2 3">HHB12029</strain>
    </source>
</reference>
<organism evidence="2 3">
    <name type="scientific">Exidia glandulosa HHB12029</name>
    <dbReference type="NCBI Taxonomy" id="1314781"/>
    <lineage>
        <taxon>Eukaryota</taxon>
        <taxon>Fungi</taxon>
        <taxon>Dikarya</taxon>
        <taxon>Basidiomycota</taxon>
        <taxon>Agaricomycotina</taxon>
        <taxon>Agaricomycetes</taxon>
        <taxon>Auriculariales</taxon>
        <taxon>Exidiaceae</taxon>
        <taxon>Exidia</taxon>
    </lineage>
</organism>
<dbReference type="AlphaFoldDB" id="A0A165MV73"/>
<sequence>MANEGWPLLMDLAQLAVNTCRASRRPKNKHRIQVGQGIEPTDGLGAWARIHNLVACHQISLLPSHHEPPTVAVPPLQTPWPDNLPRDNSHCLLTSSAPDEPQVLPRPCNDHQREPVPFRPDPMCRPIYEHVARRTRFYIPLVGGVALTFLTVQLWTLWRVVMLHVAPS</sequence>